<feature type="repeat" description="CXXCXGXG motif" evidence="11">
    <location>
        <begin position="209"/>
        <end position="216"/>
    </location>
</feature>
<sequence length="389" mass="44744">MNILKYKFLIKFSITYENFIMVKRDYYEILGISKHADLTDIKKAYRKLAQKYHPDRNPSKEAEIKFREISEAYDTLSVVKKRANYDKFGHSNNDSNSNSTGFGDIFNDVFSDIFSNRNKNTQSKTGSDLHYEIEITLEEAVYGTNLDISIPRLIKCKICKGEGSEPGTRKRTCNTCNGIGQIRIQQGFIIIQQTCHKCNGQGYKIDMPCYKCHGHGLLREKCLLLINIPEGIDNGDKLRIHGKGDCGEKGSYPGDLYIKIKIKNHLIFERKFFDLYCDIHVNFIDATLGGDLIVPTLKGRVKLKIPPETQTGKVFRLRRKGVKSLTNNSIGYLFCKIILETPMNLNKTQKKLLKDLKNNINGKIPETTPLPNRWFNEVKKFFENMFLRN</sequence>
<feature type="binding site" evidence="11">
    <location>
        <position position="195"/>
    </location>
    <ligand>
        <name>Zn(2+)</name>
        <dbReference type="ChEBI" id="CHEBI:29105"/>
        <label>2</label>
    </ligand>
</feature>
<proteinExistence type="inferred from homology"/>
<dbReference type="PANTHER" id="PTHR43096:SF48">
    <property type="entry name" value="CHAPERONE PROTEIN DNAJ"/>
    <property type="match status" value="1"/>
</dbReference>
<dbReference type="Pfam" id="PF01556">
    <property type="entry name" value="DnaJ_C"/>
    <property type="match status" value="1"/>
</dbReference>
<dbReference type="InterPro" id="IPR036869">
    <property type="entry name" value="J_dom_sf"/>
</dbReference>
<feature type="binding site" evidence="11">
    <location>
        <position position="156"/>
    </location>
    <ligand>
        <name>Zn(2+)</name>
        <dbReference type="ChEBI" id="CHEBI:29105"/>
        <label>1</label>
    </ligand>
</feature>
<keyword evidence="2 11" id="KW-0235">DNA replication</keyword>
<dbReference type="PROSITE" id="PS50076">
    <property type="entry name" value="DNAJ_2"/>
    <property type="match status" value="1"/>
</dbReference>
<dbReference type="NCBIfam" id="NF008035">
    <property type="entry name" value="PRK10767.1"/>
    <property type="match status" value="1"/>
</dbReference>
<dbReference type="CDD" id="cd10719">
    <property type="entry name" value="DnaJ_zf"/>
    <property type="match status" value="1"/>
</dbReference>
<keyword evidence="5 11" id="KW-0863">Zinc-finger</keyword>
<dbReference type="Gene3D" id="2.10.230.10">
    <property type="entry name" value="Heat shock protein DnaJ, cysteine-rich domain"/>
    <property type="match status" value="1"/>
</dbReference>
<evidence type="ECO:0000259" key="14">
    <source>
        <dbReference type="PROSITE" id="PS51188"/>
    </source>
</evidence>
<dbReference type="PATRIC" id="fig|1495769.3.peg.2"/>
<comment type="similarity">
    <text evidence="9 11">Belongs to the DnaJ family.</text>
</comment>
<evidence type="ECO:0000256" key="7">
    <source>
        <dbReference type="ARBA" id="ARBA00023016"/>
    </source>
</evidence>
<feature type="zinc finger region" description="CR-type" evidence="12">
    <location>
        <begin position="143"/>
        <end position="221"/>
    </location>
</feature>
<comment type="function">
    <text evidence="11">Participates actively in the response to hyperosmotic and heat shock by preventing the aggregation of stress-denatured proteins and by disaggregating proteins, also in an autonomous, DnaK-independent fashion. Unfolded proteins bind initially to DnaJ; upon interaction with the DnaJ-bound protein, DnaK hydrolyzes its bound ATP, resulting in the formation of a stable complex. GrpE releases ADP from DnaK; ATP binding to DnaK triggers the release of the substrate protein, thus completing the reaction cycle. Several rounds of ATP-dependent interactions between DnaJ, DnaK and GrpE are required for fully efficient folding. Also involved, together with DnaK and GrpE, in the DNA replication of plasmids through activation of initiation proteins.</text>
</comment>
<dbReference type="EMBL" id="LM655252">
    <property type="protein sequence ID" value="CDZ16280.1"/>
    <property type="molecule type" value="Genomic_DNA"/>
</dbReference>
<keyword evidence="16" id="KW-1185">Reference proteome</keyword>
<dbReference type="Proteomes" id="UP000032420">
    <property type="component" value="Chromosome I"/>
</dbReference>
<dbReference type="InterPro" id="IPR012724">
    <property type="entry name" value="DnaJ"/>
</dbReference>
<dbReference type="KEGG" id="eme:CEM_002"/>
<evidence type="ECO:0000256" key="12">
    <source>
        <dbReference type="PROSITE-ProRule" id="PRU00546"/>
    </source>
</evidence>
<dbReference type="HOGENOM" id="CLU_017633_0_7_6"/>
<feature type="binding site" evidence="11">
    <location>
        <position position="173"/>
    </location>
    <ligand>
        <name>Zn(2+)</name>
        <dbReference type="ChEBI" id="CHEBI:29105"/>
        <label>2</label>
    </ligand>
</feature>
<feature type="repeat" description="CXXCXGXG motif" evidence="11">
    <location>
        <begin position="156"/>
        <end position="163"/>
    </location>
</feature>
<dbReference type="Pfam" id="PF00684">
    <property type="entry name" value="DnaJ_CXXCXGXG"/>
    <property type="match status" value="1"/>
</dbReference>
<dbReference type="CDD" id="cd06257">
    <property type="entry name" value="DnaJ"/>
    <property type="match status" value="1"/>
</dbReference>
<comment type="subcellular location">
    <subcellularLocation>
        <location evidence="11">Cytoplasm</location>
    </subcellularLocation>
</comment>
<feature type="binding site" evidence="11">
    <location>
        <position position="209"/>
    </location>
    <ligand>
        <name>Zn(2+)</name>
        <dbReference type="ChEBI" id="CHEBI:29105"/>
        <label>1</label>
    </ligand>
</feature>
<reference evidence="16" key="1">
    <citation type="submission" date="2014-07" db="EMBL/GenBank/DDBJ databases">
        <authorList>
            <person name="Santos-Garcia D."/>
        </authorList>
    </citation>
    <scope>NUCLEOTIDE SEQUENCE [LARGE SCALE GENOMIC DNA]</scope>
</reference>
<dbReference type="Pfam" id="PF00226">
    <property type="entry name" value="DnaJ"/>
    <property type="match status" value="1"/>
</dbReference>
<evidence type="ECO:0000256" key="6">
    <source>
        <dbReference type="ARBA" id="ARBA00022833"/>
    </source>
</evidence>
<dbReference type="GO" id="GO:0006260">
    <property type="term" value="P:DNA replication"/>
    <property type="evidence" value="ECO:0007669"/>
    <property type="project" value="UniProtKB-KW"/>
</dbReference>
<evidence type="ECO:0000313" key="16">
    <source>
        <dbReference type="Proteomes" id="UP000032420"/>
    </source>
</evidence>
<dbReference type="InterPro" id="IPR001305">
    <property type="entry name" value="HSP_DnaJ_Cys-rich_dom"/>
</dbReference>
<dbReference type="SUPFAM" id="SSF57938">
    <property type="entry name" value="DnaJ/Hsp40 cysteine-rich domain"/>
    <property type="match status" value="1"/>
</dbReference>
<dbReference type="GO" id="GO:0031072">
    <property type="term" value="F:heat shock protein binding"/>
    <property type="evidence" value="ECO:0007669"/>
    <property type="project" value="InterPro"/>
</dbReference>
<dbReference type="InterPro" id="IPR008971">
    <property type="entry name" value="HSP40/DnaJ_pept-bd"/>
</dbReference>
<accession>A0A078KH62</accession>
<evidence type="ECO:0000256" key="2">
    <source>
        <dbReference type="ARBA" id="ARBA00022705"/>
    </source>
</evidence>
<dbReference type="SUPFAM" id="SSF49493">
    <property type="entry name" value="HSP40/DnaJ peptide-binding domain"/>
    <property type="match status" value="2"/>
</dbReference>
<name>A0A078KH62_9GAMM</name>
<feature type="domain" description="J" evidence="13">
    <location>
        <begin position="25"/>
        <end position="89"/>
    </location>
</feature>
<dbReference type="PANTHER" id="PTHR43096">
    <property type="entry name" value="DNAJ HOMOLOG 1, MITOCHONDRIAL-RELATED"/>
    <property type="match status" value="1"/>
</dbReference>
<feature type="binding site" evidence="11">
    <location>
        <position position="212"/>
    </location>
    <ligand>
        <name>Zn(2+)</name>
        <dbReference type="ChEBI" id="CHEBI:29105"/>
        <label>1</label>
    </ligand>
</feature>
<gene>
    <name evidence="11 15" type="primary">dnaJ</name>
    <name evidence="15" type="ORF">CEM_002</name>
</gene>
<protein>
    <recommendedName>
        <fullName evidence="10 11">Chaperone protein DnaJ</fullName>
    </recommendedName>
</protein>
<dbReference type="AlphaFoldDB" id="A0A078KH62"/>
<dbReference type="SMART" id="SM00271">
    <property type="entry name" value="DnaJ"/>
    <property type="match status" value="1"/>
</dbReference>
<dbReference type="SUPFAM" id="SSF46565">
    <property type="entry name" value="Chaperone J-domain"/>
    <property type="match status" value="1"/>
</dbReference>
<feature type="binding site" evidence="11">
    <location>
        <position position="159"/>
    </location>
    <ligand>
        <name>Zn(2+)</name>
        <dbReference type="ChEBI" id="CHEBI:29105"/>
        <label>1</label>
    </ligand>
</feature>
<dbReference type="STRING" id="1495769.CEM_002"/>
<dbReference type="GO" id="GO:0008270">
    <property type="term" value="F:zinc ion binding"/>
    <property type="evidence" value="ECO:0007669"/>
    <property type="project" value="UniProtKB-UniRule"/>
</dbReference>
<dbReference type="GO" id="GO:0051082">
    <property type="term" value="F:unfolded protein binding"/>
    <property type="evidence" value="ECO:0007669"/>
    <property type="project" value="UniProtKB-UniRule"/>
</dbReference>
<keyword evidence="7 11" id="KW-0346">Stress response</keyword>
<feature type="binding site" evidence="11">
    <location>
        <position position="176"/>
    </location>
    <ligand>
        <name>Zn(2+)</name>
        <dbReference type="ChEBI" id="CHEBI:29105"/>
        <label>2</label>
    </ligand>
</feature>
<feature type="binding site" evidence="11">
    <location>
        <position position="198"/>
    </location>
    <ligand>
        <name>Zn(2+)</name>
        <dbReference type="ChEBI" id="CHEBI:29105"/>
        <label>2</label>
    </ligand>
</feature>
<dbReference type="GO" id="GO:0009408">
    <property type="term" value="P:response to heat"/>
    <property type="evidence" value="ECO:0007669"/>
    <property type="project" value="InterPro"/>
</dbReference>
<dbReference type="Gene3D" id="1.10.287.110">
    <property type="entry name" value="DnaJ domain"/>
    <property type="match status" value="1"/>
</dbReference>
<dbReference type="PRINTS" id="PR00625">
    <property type="entry name" value="JDOMAIN"/>
</dbReference>
<keyword evidence="3 11" id="KW-0479">Metal-binding</keyword>
<keyword evidence="1 11" id="KW-0963">Cytoplasm</keyword>
<keyword evidence="8 11" id="KW-0143">Chaperone</keyword>
<dbReference type="FunFam" id="2.10.230.10:FF:000002">
    <property type="entry name" value="Molecular chaperone DnaJ"/>
    <property type="match status" value="1"/>
</dbReference>
<feature type="repeat" description="CXXCXGXG motif" evidence="11">
    <location>
        <begin position="173"/>
        <end position="180"/>
    </location>
</feature>
<evidence type="ECO:0000259" key="13">
    <source>
        <dbReference type="PROSITE" id="PS50076"/>
    </source>
</evidence>
<dbReference type="Gene3D" id="2.60.260.20">
    <property type="entry name" value="Urease metallochaperone UreE, N-terminal domain"/>
    <property type="match status" value="2"/>
</dbReference>
<organism evidence="15 16">
    <name type="scientific">Candidatus Johnevansia muelleri</name>
    <dbReference type="NCBI Taxonomy" id="1495769"/>
    <lineage>
        <taxon>Bacteria</taxon>
        <taxon>Pseudomonadati</taxon>
        <taxon>Pseudomonadota</taxon>
        <taxon>Gammaproteobacteria</taxon>
        <taxon>Candidatus Johnevansiales</taxon>
        <taxon>Candidatus Johnevansiaceae</taxon>
        <taxon>Candidatus Johnevansia</taxon>
    </lineage>
</organism>
<dbReference type="NCBIfam" id="TIGR02349">
    <property type="entry name" value="DnaJ_bact"/>
    <property type="match status" value="1"/>
</dbReference>
<dbReference type="InterPro" id="IPR036410">
    <property type="entry name" value="HSP_DnaJ_Cys-rich_dom_sf"/>
</dbReference>
<dbReference type="GO" id="GO:0005737">
    <property type="term" value="C:cytoplasm"/>
    <property type="evidence" value="ECO:0007669"/>
    <property type="project" value="UniProtKB-SubCell"/>
</dbReference>
<comment type="subunit">
    <text evidence="11">Homodimer.</text>
</comment>
<evidence type="ECO:0000256" key="10">
    <source>
        <dbReference type="ARBA" id="ARBA00067609"/>
    </source>
</evidence>
<evidence type="ECO:0000256" key="3">
    <source>
        <dbReference type="ARBA" id="ARBA00022723"/>
    </source>
</evidence>
<dbReference type="PROSITE" id="PS51188">
    <property type="entry name" value="ZF_CR"/>
    <property type="match status" value="1"/>
</dbReference>
<dbReference type="GO" id="GO:0042026">
    <property type="term" value="P:protein refolding"/>
    <property type="evidence" value="ECO:0007669"/>
    <property type="project" value="TreeGrafter"/>
</dbReference>
<evidence type="ECO:0000256" key="9">
    <source>
        <dbReference type="ARBA" id="ARBA00061004"/>
    </source>
</evidence>
<evidence type="ECO:0000256" key="1">
    <source>
        <dbReference type="ARBA" id="ARBA00022490"/>
    </source>
</evidence>
<dbReference type="GO" id="GO:0005524">
    <property type="term" value="F:ATP binding"/>
    <property type="evidence" value="ECO:0007669"/>
    <property type="project" value="InterPro"/>
</dbReference>
<dbReference type="HAMAP" id="MF_01152">
    <property type="entry name" value="DnaJ"/>
    <property type="match status" value="1"/>
</dbReference>
<evidence type="ECO:0000256" key="4">
    <source>
        <dbReference type="ARBA" id="ARBA00022737"/>
    </source>
</evidence>
<comment type="domain">
    <text evidence="11">The J domain is necessary and sufficient to stimulate DnaK ATPase activity. Zinc center 1 plays an important role in the autonomous, DnaK-independent chaperone activity of DnaJ. Zinc center 2 is essential for interaction with DnaK and for DnaJ activity.</text>
</comment>
<keyword evidence="6 11" id="KW-0862">Zinc</keyword>
<evidence type="ECO:0000256" key="8">
    <source>
        <dbReference type="ARBA" id="ARBA00023186"/>
    </source>
</evidence>
<feature type="repeat" description="CXXCXGXG motif" evidence="11">
    <location>
        <begin position="195"/>
        <end position="202"/>
    </location>
</feature>
<evidence type="ECO:0000313" key="15">
    <source>
        <dbReference type="EMBL" id="CDZ16280.1"/>
    </source>
</evidence>
<dbReference type="InterPro" id="IPR001623">
    <property type="entry name" value="DnaJ_domain"/>
</dbReference>
<keyword evidence="4 11" id="KW-0677">Repeat</keyword>
<comment type="cofactor">
    <cofactor evidence="11">
        <name>Zn(2+)</name>
        <dbReference type="ChEBI" id="CHEBI:29105"/>
    </cofactor>
    <text evidence="11">Binds 2 Zn(2+) ions per monomer.</text>
</comment>
<evidence type="ECO:0000256" key="5">
    <source>
        <dbReference type="ARBA" id="ARBA00022771"/>
    </source>
</evidence>
<dbReference type="CDD" id="cd10747">
    <property type="entry name" value="DnaJ_C"/>
    <property type="match status" value="1"/>
</dbReference>
<evidence type="ECO:0000256" key="11">
    <source>
        <dbReference type="HAMAP-Rule" id="MF_01152"/>
    </source>
</evidence>
<dbReference type="InterPro" id="IPR002939">
    <property type="entry name" value="DnaJ_C"/>
</dbReference>
<feature type="domain" description="CR-type" evidence="14">
    <location>
        <begin position="143"/>
        <end position="221"/>
    </location>
</feature>